<dbReference type="Proteomes" id="UP000030748">
    <property type="component" value="Unassembled WGS sequence"/>
</dbReference>
<dbReference type="AlphaFoldDB" id="A0A022R5R3"/>
<evidence type="ECO:0000313" key="3">
    <source>
        <dbReference type="Proteomes" id="UP000030748"/>
    </source>
</evidence>
<reference evidence="2 3" key="1">
    <citation type="journal article" date="2013" name="Proc. Natl. Acad. Sci. U.S.A.">
        <title>Fine-scale variation in meiotic recombination in Mimulus inferred from population shotgun sequencing.</title>
        <authorList>
            <person name="Hellsten U."/>
            <person name="Wright K.M."/>
            <person name="Jenkins J."/>
            <person name="Shu S."/>
            <person name="Yuan Y."/>
            <person name="Wessler S.R."/>
            <person name="Schmutz J."/>
            <person name="Willis J.H."/>
            <person name="Rokhsar D.S."/>
        </authorList>
    </citation>
    <scope>NUCLEOTIDE SEQUENCE [LARGE SCALE GENOMIC DNA]</scope>
    <source>
        <strain evidence="3">cv. DUN x IM62</strain>
    </source>
</reference>
<feature type="non-terminal residue" evidence="2">
    <location>
        <position position="1"/>
    </location>
</feature>
<dbReference type="PANTHER" id="PTHR27006">
    <property type="entry name" value="PROMASTIGOTE SURFACE ANTIGEN PROTEIN PSA"/>
    <property type="match status" value="1"/>
</dbReference>
<name>A0A022R5R3_ERYGU</name>
<organism evidence="2 3">
    <name type="scientific">Erythranthe guttata</name>
    <name type="common">Yellow monkey flower</name>
    <name type="synonym">Mimulus guttatus</name>
    <dbReference type="NCBI Taxonomy" id="4155"/>
    <lineage>
        <taxon>Eukaryota</taxon>
        <taxon>Viridiplantae</taxon>
        <taxon>Streptophyta</taxon>
        <taxon>Embryophyta</taxon>
        <taxon>Tracheophyta</taxon>
        <taxon>Spermatophyta</taxon>
        <taxon>Magnoliopsida</taxon>
        <taxon>eudicotyledons</taxon>
        <taxon>Gunneridae</taxon>
        <taxon>Pentapetalae</taxon>
        <taxon>asterids</taxon>
        <taxon>lamiids</taxon>
        <taxon>Lamiales</taxon>
        <taxon>Phrymaceae</taxon>
        <taxon>Erythranthe</taxon>
    </lineage>
</organism>
<accession>A0A022R5R3</accession>
<evidence type="ECO:0000256" key="1">
    <source>
        <dbReference type="SAM" id="MobiDB-lite"/>
    </source>
</evidence>
<gene>
    <name evidence="2" type="ORF">MIMGU_mgv11b022862mg</name>
</gene>
<keyword evidence="3" id="KW-1185">Reference proteome</keyword>
<evidence type="ECO:0000313" key="2">
    <source>
        <dbReference type="EMBL" id="EYU34180.1"/>
    </source>
</evidence>
<proteinExistence type="predicted"/>
<dbReference type="PANTHER" id="PTHR27006:SF616">
    <property type="entry name" value="CYSTEINE-RICH RECEPTOR-LIKE PROTEIN KINASE 10"/>
    <property type="match status" value="1"/>
</dbReference>
<dbReference type="STRING" id="4155.A0A022R5R3"/>
<dbReference type="EMBL" id="KI630716">
    <property type="protein sequence ID" value="EYU34180.1"/>
    <property type="molecule type" value="Genomic_DNA"/>
</dbReference>
<evidence type="ECO:0008006" key="4">
    <source>
        <dbReference type="Google" id="ProtNLM"/>
    </source>
</evidence>
<dbReference type="Gene3D" id="1.10.510.10">
    <property type="entry name" value="Transferase(Phosphotransferase) domain 1"/>
    <property type="match status" value="1"/>
</dbReference>
<protein>
    <recommendedName>
        <fullName evidence="4">S-locus receptor kinase C-terminal domain-containing protein</fullName>
    </recommendedName>
</protein>
<feature type="region of interest" description="Disordered" evidence="1">
    <location>
        <begin position="99"/>
        <end position="120"/>
    </location>
</feature>
<sequence length="120" mass="13104">AWRSWRKGTIANTIDPILRATSGSQRDMIQCIHIALLCVQENAVDRPTMASVVIMMNSLTITLPMPSRPGFYVPEGSFSGASIPQGHSLKASTVISQLLSPQSDHSSNNKYSSISDLYPR</sequence>